<dbReference type="CDD" id="cd00183">
    <property type="entry name" value="TFIIS_I"/>
    <property type="match status" value="1"/>
</dbReference>
<protein>
    <submittedName>
        <fullName evidence="10">RNA polymerase II elongation factor</fullName>
    </submittedName>
</protein>
<dbReference type="EMBL" id="PUHQ01000016">
    <property type="protein sequence ID" value="KAG0664064.1"/>
    <property type="molecule type" value="Genomic_DNA"/>
</dbReference>
<dbReference type="GO" id="GO:0005634">
    <property type="term" value="C:nucleus"/>
    <property type="evidence" value="ECO:0007669"/>
    <property type="project" value="UniProtKB-SubCell"/>
</dbReference>
<keyword evidence="10" id="KW-0648">Protein biosynthesis</keyword>
<feature type="compositionally biased region" description="Polar residues" evidence="7">
    <location>
        <begin position="102"/>
        <end position="130"/>
    </location>
</feature>
<evidence type="ECO:0000259" key="8">
    <source>
        <dbReference type="PROSITE" id="PS51319"/>
    </source>
</evidence>
<dbReference type="Pfam" id="PF08711">
    <property type="entry name" value="Med26"/>
    <property type="match status" value="1"/>
</dbReference>
<organism evidence="10 11">
    <name type="scientific">Rhodotorula mucilaginosa</name>
    <name type="common">Yeast</name>
    <name type="synonym">Rhodotorula rubra</name>
    <dbReference type="NCBI Taxonomy" id="5537"/>
    <lineage>
        <taxon>Eukaryota</taxon>
        <taxon>Fungi</taxon>
        <taxon>Dikarya</taxon>
        <taxon>Basidiomycota</taxon>
        <taxon>Pucciniomycotina</taxon>
        <taxon>Microbotryomycetes</taxon>
        <taxon>Sporidiobolales</taxon>
        <taxon>Sporidiobolaceae</taxon>
        <taxon>Rhodotorula</taxon>
    </lineage>
</organism>
<dbReference type="Gene3D" id="1.10.472.30">
    <property type="entry name" value="Transcription elongation factor S-II, central domain"/>
    <property type="match status" value="1"/>
</dbReference>
<feature type="region of interest" description="Disordered" evidence="7">
    <location>
        <begin position="81"/>
        <end position="196"/>
    </location>
</feature>
<dbReference type="SMART" id="SM00509">
    <property type="entry name" value="TFS2N"/>
    <property type="match status" value="1"/>
</dbReference>
<dbReference type="InterPro" id="IPR003618">
    <property type="entry name" value="TFIIS_cen_dom"/>
</dbReference>
<dbReference type="SMART" id="SM00510">
    <property type="entry name" value="TFS2M"/>
    <property type="match status" value="1"/>
</dbReference>
<dbReference type="OrthoDB" id="44867at2759"/>
<dbReference type="GO" id="GO:0006362">
    <property type="term" value="P:transcription elongation by RNA polymerase I"/>
    <property type="evidence" value="ECO:0007669"/>
    <property type="project" value="TreeGrafter"/>
</dbReference>
<dbReference type="PANTHER" id="PTHR11477">
    <property type="entry name" value="TRANSCRIPTION FACTOR S-II ZINC FINGER DOMAIN-CONTAINING PROTEIN"/>
    <property type="match status" value="1"/>
</dbReference>
<dbReference type="GO" id="GO:0031440">
    <property type="term" value="P:regulation of mRNA 3'-end processing"/>
    <property type="evidence" value="ECO:0007669"/>
    <property type="project" value="TreeGrafter"/>
</dbReference>
<proteinExistence type="predicted"/>
<evidence type="ECO:0000313" key="11">
    <source>
        <dbReference type="Proteomes" id="UP000777482"/>
    </source>
</evidence>
<evidence type="ECO:0000256" key="6">
    <source>
        <dbReference type="PROSITE-ProRule" id="PRU00649"/>
    </source>
</evidence>
<accession>A0A9P7B8I6</accession>
<keyword evidence="10" id="KW-0251">Elongation factor</keyword>
<feature type="compositionally biased region" description="Basic and acidic residues" evidence="7">
    <location>
        <begin position="87"/>
        <end position="99"/>
    </location>
</feature>
<evidence type="ECO:0000256" key="1">
    <source>
        <dbReference type="ARBA" id="ARBA00004123"/>
    </source>
</evidence>
<dbReference type="InterPro" id="IPR035441">
    <property type="entry name" value="TFIIS/LEDGF_dom_sf"/>
</dbReference>
<feature type="domain" description="TFIIS central" evidence="9">
    <location>
        <begin position="219"/>
        <end position="339"/>
    </location>
</feature>
<keyword evidence="3" id="KW-0863">Zinc-finger</keyword>
<name>A0A9P7B8I6_RHOMI</name>
<comment type="caution">
    <text evidence="10">The sequence shown here is derived from an EMBL/GenBank/DDBJ whole genome shotgun (WGS) entry which is preliminary data.</text>
</comment>
<dbReference type="InterPro" id="IPR003617">
    <property type="entry name" value="TFIIS/CRSP70_N_sub"/>
</dbReference>
<dbReference type="Pfam" id="PF07500">
    <property type="entry name" value="TFIIS_M"/>
    <property type="match status" value="1"/>
</dbReference>
<comment type="subcellular location">
    <subcellularLocation>
        <location evidence="1 6">Nucleus</location>
    </subcellularLocation>
</comment>
<dbReference type="Proteomes" id="UP000777482">
    <property type="component" value="Unassembled WGS sequence"/>
</dbReference>
<dbReference type="GO" id="GO:0008270">
    <property type="term" value="F:zinc ion binding"/>
    <property type="evidence" value="ECO:0007669"/>
    <property type="project" value="UniProtKB-KW"/>
</dbReference>
<dbReference type="SUPFAM" id="SSF46942">
    <property type="entry name" value="Elongation factor TFIIS domain 2"/>
    <property type="match status" value="1"/>
</dbReference>
<dbReference type="Gene3D" id="1.20.930.10">
    <property type="entry name" value="Conserved domain common to transcription factors TFIIS, elongin A, CRSP70"/>
    <property type="match status" value="1"/>
</dbReference>
<keyword evidence="11" id="KW-1185">Reference proteome</keyword>
<gene>
    <name evidence="10" type="primary">DST1</name>
    <name evidence="10" type="ORF">C6P46_001925</name>
</gene>
<evidence type="ECO:0000256" key="4">
    <source>
        <dbReference type="ARBA" id="ARBA00022833"/>
    </source>
</evidence>
<dbReference type="GO" id="GO:0003746">
    <property type="term" value="F:translation elongation factor activity"/>
    <property type="evidence" value="ECO:0007669"/>
    <property type="project" value="UniProtKB-KW"/>
</dbReference>
<feature type="compositionally biased region" description="Basic and acidic residues" evidence="7">
    <location>
        <begin position="181"/>
        <end position="196"/>
    </location>
</feature>
<keyword evidence="2" id="KW-0479">Metal-binding</keyword>
<dbReference type="InterPro" id="IPR017923">
    <property type="entry name" value="TFIIS_N"/>
</dbReference>
<dbReference type="AlphaFoldDB" id="A0A9P7B8I6"/>
<sequence length="353" mass="38146">MLTAESVKSLGKALLAAHEKNKSEECLKLLRDLEHGVKPTEELLKETKIGMTVNKLARKSGDKRVVKEAKRVVGKWKDVLGVTDQKGNGKDAAKKKDGDSAPQTTSNSPDTVPQVTSASLAADGSPSTTEPAEAAAVVQRRKRSESPTPPNEMGDTSPPACKKPKTDNGESETTPEPAAVKNDDKNKDKAARTHKSDKVDFATRLTAAAPRCPQKAYKNRLRCCESLYDALASESEATSAVLAERALAVENATWDKAEKDKGKEGALAAYTPHMRSLYQHLRSAKTPSLRQDLVSGTLSAQQLVDMSPADFRTAEQKALDEAVQQQLTRAACFSSMSVAEDMRQSVMWRGGGR</sequence>
<feature type="domain" description="TFIIS N-terminal" evidence="8">
    <location>
        <begin position="1"/>
        <end position="83"/>
    </location>
</feature>
<dbReference type="InterPro" id="IPR036575">
    <property type="entry name" value="TFIIS_cen_dom_sf"/>
</dbReference>
<keyword evidence="5 6" id="KW-0539">Nucleus</keyword>
<dbReference type="GO" id="GO:0031564">
    <property type="term" value="P:transcription antitermination"/>
    <property type="evidence" value="ECO:0007669"/>
    <property type="project" value="TreeGrafter"/>
</dbReference>
<reference evidence="10 11" key="1">
    <citation type="submission" date="2020-11" db="EMBL/GenBank/DDBJ databases">
        <title>Kefir isolates.</title>
        <authorList>
            <person name="Marcisauskas S."/>
            <person name="Kim Y."/>
            <person name="Blasche S."/>
        </authorList>
    </citation>
    <scope>NUCLEOTIDE SEQUENCE [LARGE SCALE GENOMIC DNA]</scope>
    <source>
        <strain evidence="10 11">KR</strain>
    </source>
</reference>
<dbReference type="GO" id="GO:0006368">
    <property type="term" value="P:transcription elongation by RNA polymerase II"/>
    <property type="evidence" value="ECO:0007669"/>
    <property type="project" value="TreeGrafter"/>
</dbReference>
<dbReference type="PROSITE" id="PS51321">
    <property type="entry name" value="TFIIS_CENTRAL"/>
    <property type="match status" value="1"/>
</dbReference>
<evidence type="ECO:0000256" key="2">
    <source>
        <dbReference type="ARBA" id="ARBA00022723"/>
    </source>
</evidence>
<evidence type="ECO:0000313" key="10">
    <source>
        <dbReference type="EMBL" id="KAG0664064.1"/>
    </source>
</evidence>
<evidence type="ECO:0000256" key="7">
    <source>
        <dbReference type="SAM" id="MobiDB-lite"/>
    </source>
</evidence>
<dbReference type="SUPFAM" id="SSF47676">
    <property type="entry name" value="Conserved domain common to transcription factors TFIIS, elongin A, CRSP70"/>
    <property type="match status" value="1"/>
</dbReference>
<dbReference type="PANTHER" id="PTHR11477:SF0">
    <property type="entry name" value="IP08861P-RELATED"/>
    <property type="match status" value="1"/>
</dbReference>
<keyword evidence="4" id="KW-0862">Zinc</keyword>
<evidence type="ECO:0000259" key="9">
    <source>
        <dbReference type="PROSITE" id="PS51321"/>
    </source>
</evidence>
<dbReference type="PROSITE" id="PS51319">
    <property type="entry name" value="TFIIS_N"/>
    <property type="match status" value="1"/>
</dbReference>
<evidence type="ECO:0000256" key="3">
    <source>
        <dbReference type="ARBA" id="ARBA00022771"/>
    </source>
</evidence>
<evidence type="ECO:0000256" key="5">
    <source>
        <dbReference type="ARBA" id="ARBA00023242"/>
    </source>
</evidence>